<dbReference type="Gene3D" id="3.60.15.10">
    <property type="entry name" value="Ribonuclease Z/Hydroxyacylglutathione hydrolase-like"/>
    <property type="match status" value="1"/>
</dbReference>
<comment type="subcellular location">
    <subcellularLocation>
        <location evidence="1">Cell membrane</location>
        <topology evidence="1">Multi-pass membrane protein</topology>
    </subcellularLocation>
</comment>
<evidence type="ECO:0000259" key="8">
    <source>
        <dbReference type="SMART" id="SM00849"/>
    </source>
</evidence>
<feature type="transmembrane region" description="Helical" evidence="7">
    <location>
        <begin position="289"/>
        <end position="309"/>
    </location>
</feature>
<evidence type="ECO:0000313" key="9">
    <source>
        <dbReference type="EMBL" id="NJP89872.1"/>
    </source>
</evidence>
<evidence type="ECO:0000256" key="5">
    <source>
        <dbReference type="ARBA" id="ARBA00023136"/>
    </source>
</evidence>
<sequence>MPGLGPGGTSRAERGHVLAVHEGGALGVRRGDASALHRGGTPDVRRGGTARARRDEMSAVRWDEMPDAGRGDVSAGQRDGVPRVGRDDVTAGQRGGASRVGRGDVSAGQRGGVPRVGRGGASGEGRGQGAGVGPGEVPGARPGGASGAGAGKGQAGARWLFGRPLPRWMAEAVAVPAAAQLAVTPVLVLMAGQLTPVALVANLLVAPAVAPATLLGFGAALVAPLWPDAAQLLVIPAGYAVGWIIMVGRWSVGLPFATLPWPAGLPGLGLLLVTVIVAVPVLRRRAWRAVALTVVVAALVAILVVRPVVGPWPPKGWLMVMCDVGQGDGLVVAAGPGRGVVVDAGPDPVVMDRCLRRVGVEDVPLLVLTHPHADHVDGLPGVLRGRRVGAVVVSPHRIHEGSGARVWATLARHHVPEWTVPPGTRWRFGPSELTVLAPDLARGEMSGQSEGSTINNSSVVLHVRWRAGSILLGGDLETEAQDELLHRFPVRADLLKTPHHGSNRQSPAFLASLGARAALISVGAGNDYGHPAMSTLALLRGLGLAVHRTDQSGDLAVVEREEGGLAVVSRGP</sequence>
<dbReference type="EMBL" id="JAATEP010000006">
    <property type="protein sequence ID" value="NJP89872.1"/>
    <property type="molecule type" value="Genomic_DNA"/>
</dbReference>
<dbReference type="SMART" id="SM00849">
    <property type="entry name" value="Lactamase_B"/>
    <property type="match status" value="1"/>
</dbReference>
<evidence type="ECO:0000256" key="4">
    <source>
        <dbReference type="ARBA" id="ARBA00022989"/>
    </source>
</evidence>
<dbReference type="InterPro" id="IPR052159">
    <property type="entry name" value="Competence_DNA_uptake"/>
</dbReference>
<keyword evidence="5 7" id="KW-0472">Membrane</keyword>
<dbReference type="CDD" id="cd07731">
    <property type="entry name" value="ComA-like_MBL-fold"/>
    <property type="match status" value="1"/>
</dbReference>
<evidence type="ECO:0000256" key="1">
    <source>
        <dbReference type="ARBA" id="ARBA00004651"/>
    </source>
</evidence>
<dbReference type="Pfam" id="PF03772">
    <property type="entry name" value="Competence"/>
    <property type="match status" value="1"/>
</dbReference>
<organism evidence="9 10">
    <name type="scientific">Nonomuraea composti</name>
    <dbReference type="NCBI Taxonomy" id="2720023"/>
    <lineage>
        <taxon>Bacteria</taxon>
        <taxon>Bacillati</taxon>
        <taxon>Actinomycetota</taxon>
        <taxon>Actinomycetes</taxon>
        <taxon>Streptosporangiales</taxon>
        <taxon>Streptosporangiaceae</taxon>
        <taxon>Nonomuraea</taxon>
    </lineage>
</organism>
<name>A0ABX1B097_9ACTN</name>
<evidence type="ECO:0000313" key="10">
    <source>
        <dbReference type="Proteomes" id="UP000696294"/>
    </source>
</evidence>
<feature type="compositionally biased region" description="Basic and acidic residues" evidence="6">
    <location>
        <begin position="80"/>
        <end position="89"/>
    </location>
</feature>
<evidence type="ECO:0000256" key="3">
    <source>
        <dbReference type="ARBA" id="ARBA00022692"/>
    </source>
</evidence>
<feature type="domain" description="Metallo-beta-lactamase" evidence="8">
    <location>
        <begin position="326"/>
        <end position="524"/>
    </location>
</feature>
<dbReference type="Pfam" id="PF00753">
    <property type="entry name" value="Lactamase_B"/>
    <property type="match status" value="1"/>
</dbReference>
<gene>
    <name evidence="9" type="ORF">HCN51_10515</name>
</gene>
<protein>
    <submittedName>
        <fullName evidence="9">MBL fold metallo-hydrolase</fullName>
    </submittedName>
</protein>
<evidence type="ECO:0000256" key="7">
    <source>
        <dbReference type="SAM" id="Phobius"/>
    </source>
</evidence>
<dbReference type="InterPro" id="IPR036866">
    <property type="entry name" value="RibonucZ/Hydroxyglut_hydro"/>
</dbReference>
<keyword evidence="3 7" id="KW-0812">Transmembrane</keyword>
<dbReference type="InterPro" id="IPR001279">
    <property type="entry name" value="Metallo-B-lactamas"/>
</dbReference>
<dbReference type="InterPro" id="IPR035681">
    <property type="entry name" value="ComA-like_MBL"/>
</dbReference>
<dbReference type="Proteomes" id="UP000696294">
    <property type="component" value="Unassembled WGS sequence"/>
</dbReference>
<reference evidence="9 10" key="1">
    <citation type="submission" date="2020-03" db="EMBL/GenBank/DDBJ databases">
        <title>WGS of actinomycetes isolated from Thailand.</title>
        <authorList>
            <person name="Thawai C."/>
        </authorList>
    </citation>
    <scope>NUCLEOTIDE SEQUENCE [LARGE SCALE GENOMIC DNA]</scope>
    <source>
        <strain evidence="9 10">FMUSA5-5</strain>
    </source>
</reference>
<feature type="transmembrane region" description="Helical" evidence="7">
    <location>
        <begin position="264"/>
        <end position="282"/>
    </location>
</feature>
<feature type="region of interest" description="Disordered" evidence="6">
    <location>
        <begin position="29"/>
        <end position="152"/>
    </location>
</feature>
<evidence type="ECO:0000256" key="2">
    <source>
        <dbReference type="ARBA" id="ARBA00022475"/>
    </source>
</evidence>
<feature type="compositionally biased region" description="Basic and acidic residues" evidence="6">
    <location>
        <begin position="52"/>
        <end position="70"/>
    </location>
</feature>
<feature type="transmembrane region" description="Helical" evidence="7">
    <location>
        <begin position="203"/>
        <end position="226"/>
    </location>
</feature>
<keyword evidence="2" id="KW-1003">Cell membrane</keyword>
<proteinExistence type="predicted"/>
<evidence type="ECO:0000256" key="6">
    <source>
        <dbReference type="SAM" id="MobiDB-lite"/>
    </source>
</evidence>
<dbReference type="PANTHER" id="PTHR30619">
    <property type="entry name" value="DNA INTERNALIZATION/COMPETENCE PROTEIN COMEC/REC2"/>
    <property type="match status" value="1"/>
</dbReference>
<accession>A0ABX1B097</accession>
<keyword evidence="4 7" id="KW-1133">Transmembrane helix</keyword>
<dbReference type="PANTHER" id="PTHR30619:SF1">
    <property type="entry name" value="RECOMBINATION PROTEIN 2"/>
    <property type="match status" value="1"/>
</dbReference>
<dbReference type="SUPFAM" id="SSF56281">
    <property type="entry name" value="Metallo-hydrolase/oxidoreductase"/>
    <property type="match status" value="1"/>
</dbReference>
<comment type="caution">
    <text evidence="9">The sequence shown here is derived from an EMBL/GenBank/DDBJ whole genome shotgun (WGS) entry which is preliminary data.</text>
</comment>
<feature type="compositionally biased region" description="Gly residues" evidence="6">
    <location>
        <begin position="117"/>
        <end position="152"/>
    </location>
</feature>
<feature type="transmembrane region" description="Helical" evidence="7">
    <location>
        <begin position="233"/>
        <end position="252"/>
    </location>
</feature>
<keyword evidence="10" id="KW-1185">Reference proteome</keyword>
<dbReference type="InterPro" id="IPR004477">
    <property type="entry name" value="ComEC_N"/>
</dbReference>